<reference evidence="1 2" key="1">
    <citation type="submission" date="2018-10" db="EMBL/GenBank/DDBJ databases">
        <title>Genome sequencing of Arthrobacter oryzae TNB02.</title>
        <authorList>
            <person name="Cho Y.-J."/>
            <person name="Cho A."/>
            <person name="Kim O.-S."/>
        </authorList>
    </citation>
    <scope>NUCLEOTIDE SEQUENCE [LARGE SCALE GENOMIC DNA]</scope>
    <source>
        <strain evidence="1 2">TNB02</strain>
    </source>
</reference>
<gene>
    <name evidence="1" type="ORF">D7003_15785</name>
</gene>
<dbReference type="OrthoDB" id="9874106at2"/>
<evidence type="ECO:0000313" key="2">
    <source>
        <dbReference type="Proteomes" id="UP000273807"/>
    </source>
</evidence>
<evidence type="ECO:0000313" key="1">
    <source>
        <dbReference type="EMBL" id="RNL51588.1"/>
    </source>
</evidence>
<dbReference type="EMBL" id="RBED01000126">
    <property type="protein sequence ID" value="RNL51588.1"/>
    <property type="molecule type" value="Genomic_DNA"/>
</dbReference>
<sequence length="132" mass="14413">MQHVIKAPATVREFGDLAESMGLTLPELLADLERQLGPRWFEDDSEIIVRTTPVPPAGYQLAEGCSDRWTGPETEAAELTIIPVWNATDRHLIELWTDKNTDDASLVELSPADAFDLAADLITAAQGIRSAA</sequence>
<protein>
    <submittedName>
        <fullName evidence="1">Uncharacterized protein</fullName>
    </submittedName>
</protein>
<dbReference type="RefSeq" id="WP_123256370.1">
    <property type="nucleotide sequence ID" value="NZ_RBED01000126.1"/>
</dbReference>
<dbReference type="AlphaFoldDB" id="A0A3N0BRB4"/>
<comment type="caution">
    <text evidence="1">The sequence shown here is derived from an EMBL/GenBank/DDBJ whole genome shotgun (WGS) entry which is preliminary data.</text>
</comment>
<keyword evidence="2" id="KW-1185">Reference proteome</keyword>
<dbReference type="Proteomes" id="UP000273807">
    <property type="component" value="Unassembled WGS sequence"/>
</dbReference>
<accession>A0A3N0BRB4</accession>
<proteinExistence type="predicted"/>
<organism evidence="1 2">
    <name type="scientific">Arthrobacter oryzae</name>
    <dbReference type="NCBI Taxonomy" id="409290"/>
    <lineage>
        <taxon>Bacteria</taxon>
        <taxon>Bacillati</taxon>
        <taxon>Actinomycetota</taxon>
        <taxon>Actinomycetes</taxon>
        <taxon>Micrococcales</taxon>
        <taxon>Micrococcaceae</taxon>
        <taxon>Arthrobacter</taxon>
    </lineage>
</organism>
<name>A0A3N0BRB4_9MICC</name>